<feature type="compositionally biased region" description="Low complexity" evidence="1">
    <location>
        <begin position="326"/>
        <end position="337"/>
    </location>
</feature>
<name>A0ABN5IFX5_9BACE</name>
<dbReference type="RefSeq" id="WP_106040001.1">
    <property type="nucleotide sequence ID" value="NZ_CP027231.1"/>
</dbReference>
<evidence type="ECO:0000313" key="3">
    <source>
        <dbReference type="EMBL" id="AVM51616.1"/>
    </source>
</evidence>
<dbReference type="PROSITE" id="PS51257">
    <property type="entry name" value="PROKAR_LIPOPROTEIN"/>
    <property type="match status" value="1"/>
</dbReference>
<sequence length="368" mass="38877">MKKNVLYLAAGLLALASCSQDETTGTDNGGSIRFRPAVGNVTRGPVITTDNITTFKVSSYVTGAAANFFTDLQVNKTGSSWNTAQVYYWPGTGTLNFFAYAPVDVTTVTVSPTARAINNFSPAAKVAEQKDVVVAFATGTKAANENSGVPLTFKHALSQIEVKAKSANTTAYEIKVLGVKLGHISSTANFTFPTTVVTGTLPASHWTAPATAKDYGTNLDADLTLTSEVQSITKSNFLMIPQQLTPWTKGTSADGAYIAVLCKICSKNGTNLTQIFPGAADKFAYAAVPISTNWLPGKKYTYTLSFLGNNGAGNIDPNPTDPTDPENPNNPNVDPNPGQGGDSVLGGPIKFTVTVDDWDNLPEENMPL</sequence>
<gene>
    <name evidence="3" type="ORF">C4H11_00360</name>
</gene>
<keyword evidence="2" id="KW-0732">Signal</keyword>
<dbReference type="Pfam" id="PF13149">
    <property type="entry name" value="Mfa_like_1"/>
    <property type="match status" value="1"/>
</dbReference>
<accession>A0ABN5IFX5</accession>
<dbReference type="EMBL" id="CP027231">
    <property type="protein sequence ID" value="AVM51616.1"/>
    <property type="molecule type" value="Genomic_DNA"/>
</dbReference>
<protein>
    <recommendedName>
        <fullName evidence="5">Fimbrillin-like protein</fullName>
    </recommendedName>
</protein>
<evidence type="ECO:0000256" key="2">
    <source>
        <dbReference type="SAM" id="SignalP"/>
    </source>
</evidence>
<evidence type="ECO:0000313" key="4">
    <source>
        <dbReference type="Proteomes" id="UP000238304"/>
    </source>
</evidence>
<keyword evidence="4" id="KW-1185">Reference proteome</keyword>
<feature type="signal peptide" evidence="2">
    <location>
        <begin position="1"/>
        <end position="21"/>
    </location>
</feature>
<dbReference type="Proteomes" id="UP000238304">
    <property type="component" value="Chromosome"/>
</dbReference>
<evidence type="ECO:0008006" key="5">
    <source>
        <dbReference type="Google" id="ProtNLM"/>
    </source>
</evidence>
<proteinExistence type="predicted"/>
<dbReference type="Gene3D" id="2.60.40.2620">
    <property type="entry name" value="Fimbrillin-like"/>
    <property type="match status" value="1"/>
</dbReference>
<reference evidence="3 4" key="1">
    <citation type="submission" date="2018-02" db="EMBL/GenBank/DDBJ databases">
        <authorList>
            <person name="Holder M.E."/>
            <person name="Ajami N.J."/>
            <person name="Petrosino J.F."/>
        </authorList>
    </citation>
    <scope>NUCLEOTIDE SEQUENCE [LARGE SCALE GENOMIC DNA]</scope>
    <source>
        <strain evidence="3 4">ATCC 33285</strain>
    </source>
</reference>
<feature type="region of interest" description="Disordered" evidence="1">
    <location>
        <begin position="312"/>
        <end position="349"/>
    </location>
</feature>
<organism evidence="3 4">
    <name type="scientific">Bacteroides zoogleoformans</name>
    <dbReference type="NCBI Taxonomy" id="28119"/>
    <lineage>
        <taxon>Bacteria</taxon>
        <taxon>Pseudomonadati</taxon>
        <taxon>Bacteroidota</taxon>
        <taxon>Bacteroidia</taxon>
        <taxon>Bacteroidales</taxon>
        <taxon>Bacteroidaceae</taxon>
        <taxon>Bacteroides</taxon>
    </lineage>
</organism>
<feature type="chain" id="PRO_5047317013" description="Fimbrillin-like protein" evidence="2">
    <location>
        <begin position="22"/>
        <end position="368"/>
    </location>
</feature>
<dbReference type="InterPro" id="IPR025049">
    <property type="entry name" value="Mfa-like_1"/>
</dbReference>
<dbReference type="CDD" id="cd13120">
    <property type="entry name" value="BF2867_like_N"/>
    <property type="match status" value="1"/>
</dbReference>
<dbReference type="InterPro" id="IPR042278">
    <property type="entry name" value="Mfa-like_1_N"/>
</dbReference>
<evidence type="ECO:0000256" key="1">
    <source>
        <dbReference type="SAM" id="MobiDB-lite"/>
    </source>
</evidence>